<sequence>MPHQSLRERLHDWHLWFKSRPFVSFNLLLAILFAIFVGLLLVMVFVAYPDLMSQVVSQVDITIDTIHIVPPPIYYSAIKQQQLQLQGESLDFNRSVDNNDDNSALSDLGAINQLKYVPYIASFLGEVVINAPLSTRFIFTQPIVITWKNKQVGLIASPPDIIIKDGRGSINWTAVNMLTVGQDFDAKNQRFDDLLSTLNLNTDHLWTSEMNTVDSTPDST</sequence>
<gene>
    <name evidence="1" type="ORF">EV182_003315</name>
</gene>
<dbReference type="Proteomes" id="UP001145114">
    <property type="component" value="Unassembled WGS sequence"/>
</dbReference>
<proteinExistence type="predicted"/>
<evidence type="ECO:0000313" key="1">
    <source>
        <dbReference type="EMBL" id="KAJ1678808.1"/>
    </source>
</evidence>
<evidence type="ECO:0000313" key="2">
    <source>
        <dbReference type="Proteomes" id="UP001145114"/>
    </source>
</evidence>
<reference evidence="1" key="1">
    <citation type="submission" date="2022-06" db="EMBL/GenBank/DDBJ databases">
        <title>Phylogenomic reconstructions and comparative analyses of Kickxellomycotina fungi.</title>
        <authorList>
            <person name="Reynolds N.K."/>
            <person name="Stajich J.E."/>
            <person name="Barry K."/>
            <person name="Grigoriev I.V."/>
            <person name="Crous P."/>
            <person name="Smith M.E."/>
        </authorList>
    </citation>
    <scope>NUCLEOTIDE SEQUENCE</scope>
    <source>
        <strain evidence="1">RSA 2271</strain>
    </source>
</reference>
<name>A0ACC1HQI6_9FUNG</name>
<dbReference type="EMBL" id="JAMZIH010000840">
    <property type="protein sequence ID" value="KAJ1678808.1"/>
    <property type="molecule type" value="Genomic_DNA"/>
</dbReference>
<accession>A0ACC1HQI6</accession>
<comment type="caution">
    <text evidence="1">The sequence shown here is derived from an EMBL/GenBank/DDBJ whole genome shotgun (WGS) entry which is preliminary data.</text>
</comment>
<organism evidence="1 2">
    <name type="scientific">Spiromyces aspiralis</name>
    <dbReference type="NCBI Taxonomy" id="68401"/>
    <lineage>
        <taxon>Eukaryota</taxon>
        <taxon>Fungi</taxon>
        <taxon>Fungi incertae sedis</taxon>
        <taxon>Zoopagomycota</taxon>
        <taxon>Kickxellomycotina</taxon>
        <taxon>Kickxellomycetes</taxon>
        <taxon>Kickxellales</taxon>
        <taxon>Kickxellaceae</taxon>
        <taxon>Spiromyces</taxon>
    </lineage>
</organism>
<protein>
    <submittedName>
        <fullName evidence="1">Uncharacterized protein</fullName>
    </submittedName>
</protein>
<feature type="non-terminal residue" evidence="1">
    <location>
        <position position="220"/>
    </location>
</feature>
<keyword evidence="2" id="KW-1185">Reference proteome</keyword>